<dbReference type="EMBL" id="CP007139">
    <property type="protein sequence ID" value="AIE83528.1"/>
    <property type="molecule type" value="Genomic_DNA"/>
</dbReference>
<dbReference type="KEGG" id="fgi:OP10G_0160"/>
<dbReference type="RefSeq" id="WP_025227795.1">
    <property type="nucleotide sequence ID" value="NZ_CP007139.1"/>
</dbReference>
<evidence type="ECO:0000313" key="2">
    <source>
        <dbReference type="Proteomes" id="UP000027982"/>
    </source>
</evidence>
<dbReference type="STRING" id="661478.OP10G_0160"/>
<dbReference type="HOGENOM" id="CLU_301825_0_0_0"/>
<dbReference type="OrthoDB" id="2675233at2"/>
<protein>
    <submittedName>
        <fullName evidence="1">Uncharacterized protein</fullName>
    </submittedName>
</protein>
<sequence length="1006" mass="109009">MRLRSKVWQLAADNAQEVINDQAPVFGDDFEILEADAAKGGLMRIRQRATRADARNKNRRIYPREVLQLAIDTAREHAAAGAMLCEMSHPEVAQVRGRDFYTHNPERTTARVDEISDVADDGWVYVTRTILDTPEGRKLAARYKAGRAPGISTRFRMKARQARLGADQVVVAETMQIFTWDDVENPAVDGTTDFELLSDADLASLSDPFVSDPPNPTGKPMKLKALRQAFLALIVAQAAADEVLTARSNYHAAFTAASDADRAAEQPFLLQADATLMATDGYDVTTPAPVAAPAARQNNGLSADEIERFRRIADRDQAREAAEVNRLALDSAITAIEGHASLTALAQDQREHVLGRVRTLARIPEDVERLVTDEIDSMNRLLSDERLRGMGFVRGTTTIDPANPTGQTRVTREIPKWMEGVDRLNLAADDYRRSVGGDVNPDDHATQRRRAFNMERFINPLIEQVAQDRGQYRTAEEWFRASDALFTGGEQAFGDAISGMARDNTTTSQLFNQPTIMTFLLVQQFQDMKGLQFVSSFGPGAGSGAGGFEQASGGIGSVLRIPVEYYTPPTGYGTFSGTYDAGLLTPENTGIDEMTVQTAWLPFAPSWRRIAASLTRDTVQAMGNGPLSYMAIARSLLHMAMDKSRRIDKAIFDEMLAISDEYTAVTAAGDSATTGNNKLPNNSVYNGGGSISVNLNTTKTAATAIAATDPGVTYGATVVGALRLLTRGSNTAANYCGTANGPDPIVRPRAVVDLNAAGQVTTTTKNPFTVTAPAAQVIGYLDANGDIQAIPGVPNPTCAIDWENGILVFNAASGITGAAGVMTTTVTVTYAYAVNFDNFIVNNPNLAAGQSLENYLNGLFLQFDRTAALMGSAPRFKAPNLGIMSLNAAPNMTAAQIFYNYQSPKGTNLFPTDDYFAERTGVAFARHNSPWNGKDRRILFTSLGTTKYGIDTPMELRGPYPAYDTNGKIVARDIYYAEENSVICTPQVQNQAGTVLNPVSRTVILR</sequence>
<dbReference type="AlphaFoldDB" id="A0A068NIW5"/>
<accession>A0A068NIW5</accession>
<organism evidence="1 2">
    <name type="scientific">Fimbriimonas ginsengisoli Gsoil 348</name>
    <dbReference type="NCBI Taxonomy" id="661478"/>
    <lineage>
        <taxon>Bacteria</taxon>
        <taxon>Bacillati</taxon>
        <taxon>Armatimonadota</taxon>
        <taxon>Fimbriimonadia</taxon>
        <taxon>Fimbriimonadales</taxon>
        <taxon>Fimbriimonadaceae</taxon>
        <taxon>Fimbriimonas</taxon>
    </lineage>
</organism>
<dbReference type="Proteomes" id="UP000027982">
    <property type="component" value="Chromosome"/>
</dbReference>
<dbReference type="eggNOG" id="ENOG502Z8HN">
    <property type="taxonomic scope" value="Bacteria"/>
</dbReference>
<gene>
    <name evidence="1" type="ORF">OP10G_0160</name>
</gene>
<keyword evidence="2" id="KW-1185">Reference proteome</keyword>
<proteinExistence type="predicted"/>
<reference evidence="1 2" key="1">
    <citation type="journal article" date="2014" name="PLoS ONE">
        <title>The first complete genome sequence of the class fimbriimonadia in the phylum armatimonadetes.</title>
        <authorList>
            <person name="Hu Z.Y."/>
            <person name="Wang Y.Z."/>
            <person name="Im W.T."/>
            <person name="Wang S.Y."/>
            <person name="Zhao G.P."/>
            <person name="Zheng H.J."/>
            <person name="Quan Z.X."/>
        </authorList>
    </citation>
    <scope>NUCLEOTIDE SEQUENCE [LARGE SCALE GENOMIC DNA]</scope>
    <source>
        <strain evidence="1">Gsoil 348</strain>
    </source>
</reference>
<evidence type="ECO:0000313" key="1">
    <source>
        <dbReference type="EMBL" id="AIE83528.1"/>
    </source>
</evidence>
<name>A0A068NIW5_FIMGI</name>